<protein>
    <recommendedName>
        <fullName evidence="5">Aminopeptidase N</fullName>
        <ecNumber evidence="4">3.4.11.2</ecNumber>
    </recommendedName>
    <alternativeName>
        <fullName evidence="12">Alpha-aminoacylpeptide hydrolase</fullName>
    </alternativeName>
</protein>
<comment type="cofactor">
    <cofactor evidence="2">
        <name>Zn(2+)</name>
        <dbReference type="ChEBI" id="CHEBI:29105"/>
    </cofactor>
</comment>
<evidence type="ECO:0000256" key="10">
    <source>
        <dbReference type="ARBA" id="ARBA00022833"/>
    </source>
</evidence>
<dbReference type="Pfam" id="PF17432">
    <property type="entry name" value="DUF3458_C"/>
    <property type="match status" value="1"/>
</dbReference>
<reference evidence="18 19" key="1">
    <citation type="journal article" date="2013" name="Genome Announc.">
        <title>Draft Genome Sequence of Desulfotignum phosphitoxidans DSM 13687 Strain FiPS-3.</title>
        <authorList>
            <person name="Poehlein A."/>
            <person name="Daniel R."/>
            <person name="Simeonova D.D."/>
        </authorList>
    </citation>
    <scope>NUCLEOTIDE SEQUENCE [LARGE SCALE GENOMIC DNA]</scope>
    <source>
        <strain evidence="18 19">DSM 13687</strain>
    </source>
</reference>
<dbReference type="GO" id="GO:0016285">
    <property type="term" value="F:alanyl aminopeptidase activity"/>
    <property type="evidence" value="ECO:0007669"/>
    <property type="project" value="UniProtKB-EC"/>
</dbReference>
<feature type="domain" description="Peptidase M1 membrane alanine aminopeptidase" evidence="14">
    <location>
        <begin position="231"/>
        <end position="443"/>
    </location>
</feature>
<evidence type="ECO:0000259" key="15">
    <source>
        <dbReference type="Pfam" id="PF11940"/>
    </source>
</evidence>
<dbReference type="OrthoDB" id="9816201at2"/>
<dbReference type="Pfam" id="PF11940">
    <property type="entry name" value="DUF3458"/>
    <property type="match status" value="1"/>
</dbReference>
<dbReference type="PATRIC" id="fig|1286635.3.peg.2658"/>
<dbReference type="EC" id="3.4.11.2" evidence="4"/>
<evidence type="ECO:0000256" key="11">
    <source>
        <dbReference type="ARBA" id="ARBA00023049"/>
    </source>
</evidence>
<evidence type="ECO:0000256" key="1">
    <source>
        <dbReference type="ARBA" id="ARBA00000098"/>
    </source>
</evidence>
<dbReference type="InterPro" id="IPR027268">
    <property type="entry name" value="Peptidase_M4/M1_CTD_sf"/>
</dbReference>
<evidence type="ECO:0000313" key="19">
    <source>
        <dbReference type="Proteomes" id="UP000014216"/>
    </source>
</evidence>
<evidence type="ECO:0000256" key="13">
    <source>
        <dbReference type="ARBA" id="ARBA00059739"/>
    </source>
</evidence>
<comment type="function">
    <text evidence="13">Aminopeptidase N is involved in the degradation of intracellular peptides generated by protein breakdown during normal growth as well as in response to nutrient starvation.</text>
</comment>
<keyword evidence="6 18" id="KW-0031">Aminopeptidase</keyword>
<evidence type="ECO:0000256" key="4">
    <source>
        <dbReference type="ARBA" id="ARBA00012564"/>
    </source>
</evidence>
<dbReference type="EMBL" id="APJX01000005">
    <property type="protein sequence ID" value="EMS79262.1"/>
    <property type="molecule type" value="Genomic_DNA"/>
</dbReference>
<comment type="similarity">
    <text evidence="3">Belongs to the peptidase M1 family.</text>
</comment>
<evidence type="ECO:0000313" key="18">
    <source>
        <dbReference type="EMBL" id="EMS79262.1"/>
    </source>
</evidence>
<dbReference type="InterPro" id="IPR012779">
    <property type="entry name" value="Peptidase_M1_pepN"/>
</dbReference>
<keyword evidence="19" id="KW-1185">Reference proteome</keyword>
<dbReference type="InterPro" id="IPR037144">
    <property type="entry name" value="Peptidase_M1_pepN_C_sf"/>
</dbReference>
<evidence type="ECO:0000256" key="2">
    <source>
        <dbReference type="ARBA" id="ARBA00001947"/>
    </source>
</evidence>
<proteinExistence type="inferred from homology"/>
<dbReference type="FunFam" id="3.30.2010.30:FF:000002">
    <property type="entry name" value="Putative aminopeptidase N"/>
    <property type="match status" value="1"/>
</dbReference>
<dbReference type="GO" id="GO:0008270">
    <property type="term" value="F:zinc ion binding"/>
    <property type="evidence" value="ECO:0007669"/>
    <property type="project" value="InterPro"/>
</dbReference>
<dbReference type="InterPro" id="IPR014782">
    <property type="entry name" value="Peptidase_M1_dom"/>
</dbReference>
<dbReference type="GO" id="GO:0006508">
    <property type="term" value="P:proteolysis"/>
    <property type="evidence" value="ECO:0007669"/>
    <property type="project" value="UniProtKB-KW"/>
</dbReference>
<dbReference type="FunFam" id="2.60.40.1730:FF:000005">
    <property type="entry name" value="Aminopeptidase N"/>
    <property type="match status" value="1"/>
</dbReference>
<dbReference type="Gene3D" id="2.60.40.1730">
    <property type="entry name" value="tricorn interacting facor f3 domain"/>
    <property type="match status" value="1"/>
</dbReference>
<dbReference type="InterPro" id="IPR035414">
    <property type="entry name" value="Peptidase_M1_pepN_Ig-like"/>
</dbReference>
<dbReference type="PANTHER" id="PTHR46322">
    <property type="entry name" value="PUROMYCIN-SENSITIVE AMINOPEPTIDASE"/>
    <property type="match status" value="1"/>
</dbReference>
<accession>S0G4J1</accession>
<dbReference type="Gene3D" id="1.10.390.10">
    <property type="entry name" value="Neutral Protease Domain 2"/>
    <property type="match status" value="1"/>
</dbReference>
<dbReference type="AlphaFoldDB" id="S0G4J1"/>
<dbReference type="InterPro" id="IPR024601">
    <property type="entry name" value="Peptidase_M1_pepN_C"/>
</dbReference>
<evidence type="ECO:0000256" key="7">
    <source>
        <dbReference type="ARBA" id="ARBA00022670"/>
    </source>
</evidence>
<dbReference type="Gene3D" id="2.60.40.1840">
    <property type="match status" value="1"/>
</dbReference>
<evidence type="ECO:0000259" key="16">
    <source>
        <dbReference type="Pfam" id="PF17432"/>
    </source>
</evidence>
<organism evidence="18 19">
    <name type="scientific">Desulfotignum phosphitoxidans DSM 13687</name>
    <dbReference type="NCBI Taxonomy" id="1286635"/>
    <lineage>
        <taxon>Bacteria</taxon>
        <taxon>Pseudomonadati</taxon>
        <taxon>Thermodesulfobacteriota</taxon>
        <taxon>Desulfobacteria</taxon>
        <taxon>Desulfobacterales</taxon>
        <taxon>Desulfobacteraceae</taxon>
        <taxon>Desulfotignum</taxon>
    </lineage>
</organism>
<dbReference type="CDD" id="cd09600">
    <property type="entry name" value="M1_APN"/>
    <property type="match status" value="1"/>
</dbReference>
<dbReference type="Pfam" id="PF17900">
    <property type="entry name" value="Peptidase_M1_N"/>
    <property type="match status" value="1"/>
</dbReference>
<feature type="domain" description="Aminopeptidase N-like N-terminal" evidence="17">
    <location>
        <begin position="25"/>
        <end position="190"/>
    </location>
</feature>
<keyword evidence="10" id="KW-0862">Zinc</keyword>
<evidence type="ECO:0000256" key="6">
    <source>
        <dbReference type="ARBA" id="ARBA00022438"/>
    </source>
</evidence>
<evidence type="ECO:0000259" key="17">
    <source>
        <dbReference type="Pfam" id="PF17900"/>
    </source>
</evidence>
<comment type="catalytic activity">
    <reaction evidence="1">
        <text>Release of an N-terminal amino acid, Xaa-|-Yaa- from a peptide, amide or arylamide. Xaa is preferably Ala, but may be most amino acids including Pro (slow action). When a terminal hydrophobic residue is followed by a prolyl residue, the two may be released as an intact Xaa-Pro dipeptide.</text>
        <dbReference type="EC" id="3.4.11.2"/>
    </reaction>
</comment>
<dbReference type="Gene3D" id="3.30.2010.30">
    <property type="match status" value="1"/>
</dbReference>
<dbReference type="FunFam" id="2.60.40.1840:FF:000001">
    <property type="entry name" value="Aminopeptidase N"/>
    <property type="match status" value="1"/>
</dbReference>
<keyword evidence="9 18" id="KW-0378">Hydrolase</keyword>
<keyword evidence="11" id="KW-0482">Metalloprotease</keyword>
<dbReference type="Proteomes" id="UP000014216">
    <property type="component" value="Unassembled WGS sequence"/>
</dbReference>
<dbReference type="GO" id="GO:0008237">
    <property type="term" value="F:metallopeptidase activity"/>
    <property type="evidence" value="ECO:0007669"/>
    <property type="project" value="UniProtKB-KW"/>
</dbReference>
<comment type="caution">
    <text evidence="18">The sequence shown here is derived from an EMBL/GenBank/DDBJ whole genome shotgun (WGS) entry which is preliminary data.</text>
</comment>
<dbReference type="SUPFAM" id="SSF63737">
    <property type="entry name" value="Leukotriene A4 hydrolase N-terminal domain"/>
    <property type="match status" value="1"/>
</dbReference>
<evidence type="ECO:0000259" key="14">
    <source>
        <dbReference type="Pfam" id="PF01433"/>
    </source>
</evidence>
<dbReference type="PANTHER" id="PTHR46322:SF1">
    <property type="entry name" value="PUROMYCIN-SENSITIVE AMINOPEPTIDASE"/>
    <property type="match status" value="1"/>
</dbReference>
<feature type="domain" description="Peptidase M1 alanyl aminopeptidase C-terminal" evidence="16">
    <location>
        <begin position="547"/>
        <end position="870"/>
    </location>
</feature>
<evidence type="ECO:0000256" key="3">
    <source>
        <dbReference type="ARBA" id="ARBA00010136"/>
    </source>
</evidence>
<dbReference type="InterPro" id="IPR045357">
    <property type="entry name" value="Aminopeptidase_N-like_N"/>
</dbReference>
<dbReference type="Gene3D" id="1.25.50.10">
    <property type="entry name" value="Peptidase M1, alanyl aminopeptidase, C-terminal domain"/>
    <property type="match status" value="1"/>
</dbReference>
<dbReference type="InterPro" id="IPR042097">
    <property type="entry name" value="Aminopeptidase_N-like_N_sf"/>
</dbReference>
<evidence type="ECO:0000256" key="12">
    <source>
        <dbReference type="ARBA" id="ARBA00029840"/>
    </source>
</evidence>
<sequence length="870" mass="98821">MTTHASVLLKDYTPPDFLVDRVTLVFDIRPEETRVTSTLTLFKNPDKSNKSSVLKMDMGDFEIQSVTLDGQNLSSNAFQADGKQFIVPDMPDRFTLETRTLLCPEKNTRLEGLYRSRGIYCTQCEAEGFRNITPFPDRPDVMARYTCTIIADKTACPVLLSNGNPVKAGDLPDNRHFVTWEDPFKKPCYLFALVAGNLSWIESPFVTRSGKHITLKIFAEPENIDKCHHAMACLKQAVKWDEERFNLEYDLDLYQIVAINDFNAGAMENKGLNIFNAKYVLADPATATDDDFMNIQRVIGHEYFHNWTGNRVTLKNWFQLSLKEGLTVFRDQEFTSDLNSRSVERISNVKTLRALQFPEDSGPMAHPVRPDAYIKMDNFYTMTVYEKGAELIRMIHQFLGETLFQQGMALYFKQFDGMAVTVEDFLSVMAQAGHMDMTQFKRWYTQSGTPTVTVTRSYDPDTRILSVTFAQHTPFDRNQSEKQPLHIPIRMGLIDPEGKDIIPEQKSLIQMRDDTHTVAFQNVPSGTLPSVFRQFSAPVKISTDLSDEELAFLMARDTDDFNRWDAAQTLFNKEIQTLVSAIARHRPLTVSQNLVQAFETALSDQSADRAFLAKALAIPQEMELANLFDCIDVDAIHAARQHLKTHLAATLTPLFLNTIDQCGHSDPESLSIQDIGNRGLRNLAISYMASLGTASVHDIVWKAFLAAENMTDEFACFKILCTTTPELKRKSAARFYDKWSHDPLVMDKWFYVQAVSPLADTLPCVKDLVTHPDFTLTNPNRVRALIYGFAMNNPVHFHEKTGNGYEFITDKILELDTINHQIAARLTGCFNHWKKYDSHRRVLMKQSLEILAASPNLSTNVYEIVSRALA</sequence>
<dbReference type="MEROPS" id="M01.005"/>
<keyword evidence="7" id="KW-0645">Protease</keyword>
<evidence type="ECO:0000256" key="8">
    <source>
        <dbReference type="ARBA" id="ARBA00022723"/>
    </source>
</evidence>
<dbReference type="InterPro" id="IPR001930">
    <property type="entry name" value="Peptidase_M1"/>
</dbReference>
<name>S0G4J1_9BACT</name>
<dbReference type="InterPro" id="IPR038438">
    <property type="entry name" value="PepN_Ig-like_sf"/>
</dbReference>
<dbReference type="PRINTS" id="PR00756">
    <property type="entry name" value="ALADIPTASE"/>
</dbReference>
<dbReference type="NCBIfam" id="TIGR02414">
    <property type="entry name" value="pepN_proteo"/>
    <property type="match status" value="1"/>
</dbReference>
<evidence type="ECO:0000256" key="5">
    <source>
        <dbReference type="ARBA" id="ARBA00015611"/>
    </source>
</evidence>
<dbReference type="SUPFAM" id="SSF55486">
    <property type="entry name" value="Metalloproteases ('zincins'), catalytic domain"/>
    <property type="match status" value="1"/>
</dbReference>
<dbReference type="RefSeq" id="WP_006966354.1">
    <property type="nucleotide sequence ID" value="NZ_APJX01000005.1"/>
</dbReference>
<keyword evidence="8" id="KW-0479">Metal-binding</keyword>
<dbReference type="Pfam" id="PF01433">
    <property type="entry name" value="Peptidase_M1"/>
    <property type="match status" value="1"/>
</dbReference>
<gene>
    <name evidence="18" type="primary">pepN</name>
    <name evidence="18" type="ORF">Dpo_5c01870</name>
</gene>
<feature type="domain" description="Peptidase M1 alanyl aminopeptidase Ig-like fold" evidence="15">
    <location>
        <begin position="448"/>
        <end position="543"/>
    </location>
</feature>
<evidence type="ECO:0000256" key="9">
    <source>
        <dbReference type="ARBA" id="ARBA00022801"/>
    </source>
</evidence>